<gene>
    <name evidence="1" type="ORF">L9W94_19055</name>
</gene>
<comment type="caution">
    <text evidence="1">The sequence shown here is derived from an EMBL/GenBank/DDBJ whole genome shotgun (WGS) entry which is preliminary data.</text>
</comment>
<dbReference type="AlphaFoldDB" id="A0A9X4EZ49"/>
<evidence type="ECO:0000313" key="1">
    <source>
        <dbReference type="EMBL" id="MDE1244191.1"/>
    </source>
</evidence>
<reference evidence="1" key="1">
    <citation type="submission" date="2022-02" db="EMBL/GenBank/DDBJ databases">
        <title>Emergence and expansion in Europe of a Vibrio aestuarianus clonal complex pathogenic for oysters.</title>
        <authorList>
            <person name="Mesnil A."/>
            <person name="Travers M.-A."/>
        </authorList>
    </citation>
    <scope>NUCLEOTIDE SEQUENCE</scope>
    <source>
        <strain evidence="1">19_064_11T1</strain>
    </source>
</reference>
<evidence type="ECO:0000313" key="2">
    <source>
        <dbReference type="Proteomes" id="UP001140979"/>
    </source>
</evidence>
<organism evidence="1 2">
    <name type="scientific">Vibrio aestuarianus</name>
    <dbReference type="NCBI Taxonomy" id="28171"/>
    <lineage>
        <taxon>Bacteria</taxon>
        <taxon>Pseudomonadati</taxon>
        <taxon>Pseudomonadota</taxon>
        <taxon>Gammaproteobacteria</taxon>
        <taxon>Vibrionales</taxon>
        <taxon>Vibrionaceae</taxon>
        <taxon>Vibrio</taxon>
    </lineage>
</organism>
<dbReference type="EMBL" id="JAKNBA010000071">
    <property type="protein sequence ID" value="MDE1244191.1"/>
    <property type="molecule type" value="Genomic_DNA"/>
</dbReference>
<protein>
    <submittedName>
        <fullName evidence="1">Uncharacterized protein</fullName>
    </submittedName>
</protein>
<name>A0A9X4EZ49_9VIBR</name>
<proteinExistence type="predicted"/>
<accession>A0A9X4EZ49</accession>
<sequence length="197" mass="21264">MPFSDMMKDKIQVLKSDGTTSPVMNASVQSKGIYLMRSDFLVEPHDLIQRVMSNGGTETFKVIDPGFYEGMGRDIPAHYQMKVQKLGLPEAEKAVQSITYNISGANARVNNNSTDNSTNVVNINSDLQEALSALKSEVERLNISDSEREEASGVVEAIDAQCQNEKPSKVVVNALVKSLPTAASISSIGSLIVSLLG</sequence>
<dbReference type="RefSeq" id="WP_274683964.1">
    <property type="nucleotide sequence ID" value="NZ_JAKNBA010000071.1"/>
</dbReference>
<dbReference type="Proteomes" id="UP001140979">
    <property type="component" value="Unassembled WGS sequence"/>
</dbReference>